<organism evidence="2 3">
    <name type="scientific">Bacillus thuringiensis serovar iberica</name>
    <dbReference type="NCBI Taxonomy" id="180866"/>
    <lineage>
        <taxon>Bacteria</taxon>
        <taxon>Bacillati</taxon>
        <taxon>Bacillota</taxon>
        <taxon>Bacilli</taxon>
        <taxon>Bacillales</taxon>
        <taxon>Bacillaceae</taxon>
        <taxon>Bacillus</taxon>
        <taxon>Bacillus cereus group</taxon>
    </lineage>
</organism>
<evidence type="ECO:0000313" key="2">
    <source>
        <dbReference type="EMBL" id="OUB48070.1"/>
    </source>
</evidence>
<name>A0A9X6LJU9_BACTU</name>
<keyword evidence="1" id="KW-0175">Coiled coil</keyword>
<proteinExistence type="predicted"/>
<accession>A0A9X6LJU9</accession>
<gene>
    <name evidence="2" type="ORF">BK741_14770</name>
</gene>
<feature type="coiled-coil region" evidence="1">
    <location>
        <begin position="331"/>
        <end position="368"/>
    </location>
</feature>
<sequence length="451" mass="52422">MDEVLGKKVKLDTELERSIIEYRPRVKYEPNKPFTVNLPTEEIIGEDQKEFDEDGSFIPEEKPAKQYDKFVGTLELINELIEYIEKKMKGLQVPISIEELEKVYESQPFFEQDIGDEGFIDFETYQKTFENPEAPANSLIQDIVHSYAEDVEGSLELEFYEDLKELHSIVEEGYFLFKETILKNYLDGNIPKTPEKNNGFTEQIEKAVKKQKQWFDQVTNLYRNNESKYYDALRTQYGSPEFFKISDEYTKTKRPYDVVVRKEKTLNEVSSLIDGLLIGSQDCSESIKFGLAIGSEIDGEGVMNLLENQASTKEQLTDLLKLTQLSLKLQLNQQIEDKKQYRDVLKNINNLSRKKRAHDELLMALELRNTMYLNMYDSLQHLESPSKAPGVESFLNQMAGGLSLVQEQYDSFLQDVYAMYMSEYEVRKEKIDKTLNKENARAGYSLVSEYL</sequence>
<dbReference type="RefSeq" id="WP_086401389.1">
    <property type="nucleotide sequence ID" value="NZ_MOOP01000090.1"/>
</dbReference>
<protein>
    <submittedName>
        <fullName evidence="2">Uncharacterized protein</fullName>
    </submittedName>
</protein>
<evidence type="ECO:0000256" key="1">
    <source>
        <dbReference type="SAM" id="Coils"/>
    </source>
</evidence>
<reference evidence="2 3" key="1">
    <citation type="submission" date="2016-10" db="EMBL/GenBank/DDBJ databases">
        <title>Comparative genomics of Bacillus thuringiensis reveals a path to pathogens against multiple invertebrate hosts.</title>
        <authorList>
            <person name="Zheng J."/>
            <person name="Gao Q."/>
            <person name="Liu H."/>
            <person name="Peng D."/>
            <person name="Ruan L."/>
            <person name="Sun M."/>
        </authorList>
    </citation>
    <scope>NUCLEOTIDE SEQUENCE [LARGE SCALE GENOMIC DNA]</scope>
    <source>
        <strain evidence="2">BGSC 4BW1</strain>
    </source>
</reference>
<dbReference type="AlphaFoldDB" id="A0A9X6LJU9"/>
<dbReference type="EMBL" id="MOOP01000090">
    <property type="protein sequence ID" value="OUB48070.1"/>
    <property type="molecule type" value="Genomic_DNA"/>
</dbReference>
<evidence type="ECO:0000313" key="3">
    <source>
        <dbReference type="Proteomes" id="UP000195120"/>
    </source>
</evidence>
<comment type="caution">
    <text evidence="2">The sequence shown here is derived from an EMBL/GenBank/DDBJ whole genome shotgun (WGS) entry which is preliminary data.</text>
</comment>
<dbReference type="Proteomes" id="UP000195120">
    <property type="component" value="Unassembled WGS sequence"/>
</dbReference>